<dbReference type="EMBL" id="JACHIW010000001">
    <property type="protein sequence ID" value="MBB5155438.1"/>
    <property type="molecule type" value="Genomic_DNA"/>
</dbReference>
<evidence type="ECO:0000313" key="2">
    <source>
        <dbReference type="EMBL" id="MBB5155438.1"/>
    </source>
</evidence>
<evidence type="ECO:0000256" key="1">
    <source>
        <dbReference type="SAM" id="Phobius"/>
    </source>
</evidence>
<dbReference type="AlphaFoldDB" id="A0A840Q9V5"/>
<sequence length="195" mass="20989">MRADRSSSDLRCLVRRIFPGANPLRRRTDYFEPFALLIVALIAAVTVVVALFIAQAELRDRLIEVEHEQAAKHQVVATIVTEVGDPNAAGHRSVAVRWGQPPDERFAVVQLPPRAPVTGTLPVWLDQQGGPTAPPLTRADAAEAAGLAGAGVLVGSAAITSVALVGARLLVTRRRLAAWAAEWEKIGPQWRKHAP</sequence>
<dbReference type="PANTHER" id="PTHR42305:SF1">
    <property type="entry name" value="MEMBRANE PROTEIN RV1733C-RELATED"/>
    <property type="match status" value="1"/>
</dbReference>
<keyword evidence="1" id="KW-0472">Membrane</keyword>
<feature type="transmembrane region" description="Helical" evidence="1">
    <location>
        <begin position="34"/>
        <end position="54"/>
    </location>
</feature>
<dbReference type="InterPro" id="IPR039708">
    <property type="entry name" value="MT1774/Rv1733c-like"/>
</dbReference>
<protein>
    <submittedName>
        <fullName evidence="2">Uncharacterized protein</fullName>
    </submittedName>
</protein>
<accession>A0A840Q9V5</accession>
<evidence type="ECO:0000313" key="3">
    <source>
        <dbReference type="Proteomes" id="UP000584374"/>
    </source>
</evidence>
<reference evidence="2 3" key="1">
    <citation type="submission" date="2020-08" db="EMBL/GenBank/DDBJ databases">
        <title>Sequencing the genomes of 1000 actinobacteria strains.</title>
        <authorList>
            <person name="Klenk H.-P."/>
        </authorList>
    </citation>
    <scope>NUCLEOTIDE SEQUENCE [LARGE SCALE GENOMIC DNA]</scope>
    <source>
        <strain evidence="2 3">DSM 45584</strain>
    </source>
</reference>
<name>A0A840Q9V5_9PSEU</name>
<dbReference type="PANTHER" id="PTHR42305">
    <property type="entry name" value="MEMBRANE PROTEIN RV1733C-RELATED"/>
    <property type="match status" value="1"/>
</dbReference>
<proteinExistence type="predicted"/>
<organism evidence="2 3">
    <name type="scientific">Saccharopolyspora phatthalungensis</name>
    <dbReference type="NCBI Taxonomy" id="664693"/>
    <lineage>
        <taxon>Bacteria</taxon>
        <taxon>Bacillati</taxon>
        <taxon>Actinomycetota</taxon>
        <taxon>Actinomycetes</taxon>
        <taxon>Pseudonocardiales</taxon>
        <taxon>Pseudonocardiaceae</taxon>
        <taxon>Saccharopolyspora</taxon>
    </lineage>
</organism>
<gene>
    <name evidence="2" type="ORF">BJ970_002972</name>
</gene>
<keyword evidence="3" id="KW-1185">Reference proteome</keyword>
<dbReference type="Proteomes" id="UP000584374">
    <property type="component" value="Unassembled WGS sequence"/>
</dbReference>
<comment type="caution">
    <text evidence="2">The sequence shown here is derived from an EMBL/GenBank/DDBJ whole genome shotgun (WGS) entry which is preliminary data.</text>
</comment>
<keyword evidence="1" id="KW-0812">Transmembrane</keyword>
<dbReference type="RefSeq" id="WP_184726776.1">
    <property type="nucleotide sequence ID" value="NZ_JACHIW010000001.1"/>
</dbReference>
<keyword evidence="1" id="KW-1133">Transmembrane helix</keyword>
<feature type="transmembrane region" description="Helical" evidence="1">
    <location>
        <begin position="144"/>
        <end position="167"/>
    </location>
</feature>